<dbReference type="EMBL" id="GL377620">
    <property type="protein sequence ID" value="EFJ16101.1"/>
    <property type="molecule type" value="Genomic_DNA"/>
</dbReference>
<keyword evidence="5" id="KW-0938">Abscisic acid signaling pathway</keyword>
<dbReference type="eggNOG" id="ENOG502QPYH">
    <property type="taxonomic scope" value="Eukaryota"/>
</dbReference>
<dbReference type="HOGENOM" id="CLU_077517_2_0_1"/>
<reference evidence="10 11" key="1">
    <citation type="journal article" date="2011" name="Science">
        <title>The Selaginella genome identifies genetic changes associated with the evolution of vascular plants.</title>
        <authorList>
            <person name="Banks J.A."/>
            <person name="Nishiyama T."/>
            <person name="Hasebe M."/>
            <person name="Bowman J.L."/>
            <person name="Gribskov M."/>
            <person name="dePamphilis C."/>
            <person name="Albert V.A."/>
            <person name="Aono N."/>
            <person name="Aoyama T."/>
            <person name="Ambrose B.A."/>
            <person name="Ashton N.W."/>
            <person name="Axtell M.J."/>
            <person name="Barker E."/>
            <person name="Barker M.S."/>
            <person name="Bennetzen J.L."/>
            <person name="Bonawitz N.D."/>
            <person name="Chapple C."/>
            <person name="Cheng C."/>
            <person name="Correa L.G."/>
            <person name="Dacre M."/>
            <person name="DeBarry J."/>
            <person name="Dreyer I."/>
            <person name="Elias M."/>
            <person name="Engstrom E.M."/>
            <person name="Estelle M."/>
            <person name="Feng L."/>
            <person name="Finet C."/>
            <person name="Floyd S.K."/>
            <person name="Frommer W.B."/>
            <person name="Fujita T."/>
            <person name="Gramzow L."/>
            <person name="Gutensohn M."/>
            <person name="Harholt J."/>
            <person name="Hattori M."/>
            <person name="Heyl A."/>
            <person name="Hirai T."/>
            <person name="Hiwatashi Y."/>
            <person name="Ishikawa M."/>
            <person name="Iwata M."/>
            <person name="Karol K.G."/>
            <person name="Koehler B."/>
            <person name="Kolukisaoglu U."/>
            <person name="Kubo M."/>
            <person name="Kurata T."/>
            <person name="Lalonde S."/>
            <person name="Li K."/>
            <person name="Li Y."/>
            <person name="Litt A."/>
            <person name="Lyons E."/>
            <person name="Manning G."/>
            <person name="Maruyama T."/>
            <person name="Michael T.P."/>
            <person name="Mikami K."/>
            <person name="Miyazaki S."/>
            <person name="Morinaga S."/>
            <person name="Murata T."/>
            <person name="Mueller-Roeber B."/>
            <person name="Nelson D.R."/>
            <person name="Obara M."/>
            <person name="Oguri Y."/>
            <person name="Olmstead R.G."/>
            <person name="Onodera N."/>
            <person name="Petersen B.L."/>
            <person name="Pils B."/>
            <person name="Prigge M."/>
            <person name="Rensing S.A."/>
            <person name="Riano-Pachon D.M."/>
            <person name="Roberts A.W."/>
            <person name="Sato Y."/>
            <person name="Scheller H.V."/>
            <person name="Schulz B."/>
            <person name="Schulz C."/>
            <person name="Shakirov E.V."/>
            <person name="Shibagaki N."/>
            <person name="Shinohara N."/>
            <person name="Shippen D.E."/>
            <person name="Soerensen I."/>
            <person name="Sotooka R."/>
            <person name="Sugimoto N."/>
            <person name="Sugita M."/>
            <person name="Sumikawa N."/>
            <person name="Tanurdzic M."/>
            <person name="Theissen G."/>
            <person name="Ulvskov P."/>
            <person name="Wakazuki S."/>
            <person name="Weng J.K."/>
            <person name="Willats W.W."/>
            <person name="Wipf D."/>
            <person name="Wolf P.G."/>
            <person name="Yang L."/>
            <person name="Zimmer A.D."/>
            <person name="Zhu Q."/>
            <person name="Mitros T."/>
            <person name="Hellsten U."/>
            <person name="Loque D."/>
            <person name="Otillar R."/>
            <person name="Salamov A."/>
            <person name="Schmutz J."/>
            <person name="Shapiro H."/>
            <person name="Lindquist E."/>
            <person name="Lucas S."/>
            <person name="Rokhsar D."/>
            <person name="Grigoriev I.V."/>
        </authorList>
    </citation>
    <scope>NUCLEOTIDE SEQUENCE [LARGE SCALE GENOMIC DNA]</scope>
</reference>
<evidence type="ECO:0000256" key="2">
    <source>
        <dbReference type="ARBA" id="ARBA00004496"/>
    </source>
</evidence>
<dbReference type="InterPro" id="IPR019587">
    <property type="entry name" value="Polyketide_cyclase/dehydratase"/>
</dbReference>
<comment type="subcellular location">
    <subcellularLocation>
        <location evidence="2">Cytoplasm</location>
    </subcellularLocation>
    <subcellularLocation>
        <location evidence="1">Nucleus</location>
    </subcellularLocation>
</comment>
<dbReference type="InterPro" id="IPR050279">
    <property type="entry name" value="Plant_def-hormone_signal"/>
</dbReference>
<name>D8SHF5_SELML</name>
<accession>D8SHF5</accession>
<dbReference type="InterPro" id="IPR023393">
    <property type="entry name" value="START-like_dom_sf"/>
</dbReference>
<dbReference type="AlphaFoldDB" id="D8SHF5"/>
<gene>
    <name evidence="10" type="ORF">SELMODRAFT_117026</name>
    <name evidence="9" type="ORF">SELMODRAFT_161269</name>
</gene>
<evidence type="ECO:0000313" key="11">
    <source>
        <dbReference type="Proteomes" id="UP000001514"/>
    </source>
</evidence>
<keyword evidence="7" id="KW-0539">Nucleus</keyword>
<evidence type="ECO:0000256" key="8">
    <source>
        <dbReference type="ARBA" id="ARBA00023272"/>
    </source>
</evidence>
<evidence type="ECO:0000313" key="10">
    <source>
        <dbReference type="EMBL" id="EFJ16101.1"/>
    </source>
</evidence>
<dbReference type="EMBL" id="GL377678">
    <property type="protein sequence ID" value="EFJ08000.1"/>
    <property type="molecule type" value="Genomic_DNA"/>
</dbReference>
<proteinExistence type="inferred from homology"/>
<dbReference type="OrthoDB" id="4436220at2759"/>
<dbReference type="KEGG" id="smo:SELMODRAFT_161269"/>
<dbReference type="SMR" id="D8SHF5"/>
<keyword evidence="6" id="KW-0675">Receptor</keyword>
<keyword evidence="8" id="KW-0650">Protein phosphatase inhibitor</keyword>
<keyword evidence="11" id="KW-1185">Reference proteome</keyword>
<dbReference type="KEGG" id="smo:SELMODRAFT_117026"/>
<dbReference type="CDD" id="cd07821">
    <property type="entry name" value="PYR_PYL_RCAR_like"/>
    <property type="match status" value="1"/>
</dbReference>
<organism evidence="11">
    <name type="scientific">Selaginella moellendorffii</name>
    <name type="common">Spikemoss</name>
    <dbReference type="NCBI Taxonomy" id="88036"/>
    <lineage>
        <taxon>Eukaryota</taxon>
        <taxon>Viridiplantae</taxon>
        <taxon>Streptophyta</taxon>
        <taxon>Embryophyta</taxon>
        <taxon>Tracheophyta</taxon>
        <taxon>Lycopodiopsida</taxon>
        <taxon>Selaginellales</taxon>
        <taxon>Selaginellaceae</taxon>
        <taxon>Selaginella</taxon>
    </lineage>
</organism>
<evidence type="ECO:0000256" key="1">
    <source>
        <dbReference type="ARBA" id="ARBA00004123"/>
    </source>
</evidence>
<dbReference type="GO" id="GO:0010427">
    <property type="term" value="F:abscisic acid binding"/>
    <property type="evidence" value="ECO:0000318"/>
    <property type="project" value="GO_Central"/>
</dbReference>
<evidence type="ECO:0000256" key="5">
    <source>
        <dbReference type="ARBA" id="ARBA00022682"/>
    </source>
</evidence>
<dbReference type="GO" id="GO:0004864">
    <property type="term" value="F:protein phosphatase inhibitor activity"/>
    <property type="evidence" value="ECO:0000318"/>
    <property type="project" value="GO_Central"/>
</dbReference>
<protein>
    <submittedName>
        <fullName evidence="10">Uncharacterized protein</fullName>
    </submittedName>
</protein>
<dbReference type="FunCoup" id="D8SHF5">
    <property type="interactions" value="552"/>
</dbReference>
<dbReference type="PANTHER" id="PTHR31213:SF4">
    <property type="entry name" value="ABSCISIC ACID RECEPTOR PYL8"/>
    <property type="match status" value="1"/>
</dbReference>
<dbReference type="GO" id="GO:0005634">
    <property type="term" value="C:nucleus"/>
    <property type="evidence" value="ECO:0000318"/>
    <property type="project" value="GO_Central"/>
</dbReference>
<keyword evidence="4" id="KW-0963">Cytoplasm</keyword>
<dbReference type="STRING" id="88036.D8SHF5"/>
<dbReference type="GO" id="GO:0038023">
    <property type="term" value="F:signaling receptor activity"/>
    <property type="evidence" value="ECO:0000318"/>
    <property type="project" value="GO_Central"/>
</dbReference>
<sequence>MSSNALSREEEHIWRYHKHEMQEYQCGSILIKRINAPVQLVWSLVRRFDQPQGYKRFIQSCTVNGDGKVGSIRNVNVVTGLPATSSTERLEILDEEEHIFSYRILGGDHRLKNYWSIITLHSEMINGRPGTLAIESYVVDTPEGNSKEDTCFFVETVIKCNLKSLADVSERLALQTSVEHLTLASRSP</sequence>
<dbReference type="OMA" id="HSCIVRG"/>
<dbReference type="Gramene" id="EFJ16101">
    <property type="protein sequence ID" value="EFJ16101"/>
    <property type="gene ID" value="SELMODRAFT_117026"/>
</dbReference>
<dbReference type="Gene3D" id="3.30.530.20">
    <property type="match status" value="1"/>
</dbReference>
<evidence type="ECO:0000256" key="6">
    <source>
        <dbReference type="ARBA" id="ARBA00023170"/>
    </source>
</evidence>
<dbReference type="Proteomes" id="UP000001514">
    <property type="component" value="Unassembled WGS sequence"/>
</dbReference>
<dbReference type="SUPFAM" id="SSF55961">
    <property type="entry name" value="Bet v1-like"/>
    <property type="match status" value="1"/>
</dbReference>
<comment type="similarity">
    <text evidence="3">Belongs to the PYR/PYL/RCAR abscisic acid intracellular receptor family.</text>
</comment>
<dbReference type="PANTHER" id="PTHR31213">
    <property type="entry name" value="OS08G0374000 PROTEIN-RELATED"/>
    <property type="match status" value="1"/>
</dbReference>
<evidence type="ECO:0000256" key="4">
    <source>
        <dbReference type="ARBA" id="ARBA00022490"/>
    </source>
</evidence>
<evidence type="ECO:0000256" key="7">
    <source>
        <dbReference type="ARBA" id="ARBA00023242"/>
    </source>
</evidence>
<evidence type="ECO:0000256" key="3">
    <source>
        <dbReference type="ARBA" id="ARBA00008594"/>
    </source>
</evidence>
<dbReference type="GO" id="GO:0009738">
    <property type="term" value="P:abscisic acid-activated signaling pathway"/>
    <property type="evidence" value="ECO:0000318"/>
    <property type="project" value="GO_Central"/>
</dbReference>
<evidence type="ECO:0000313" key="9">
    <source>
        <dbReference type="EMBL" id="EFJ08000.1"/>
    </source>
</evidence>
<dbReference type="Gramene" id="EFJ08000">
    <property type="protein sequence ID" value="EFJ08000"/>
    <property type="gene ID" value="SELMODRAFT_161269"/>
</dbReference>
<dbReference type="GO" id="GO:0005737">
    <property type="term" value="C:cytoplasm"/>
    <property type="evidence" value="ECO:0000318"/>
    <property type="project" value="GO_Central"/>
</dbReference>
<dbReference type="Pfam" id="PF10604">
    <property type="entry name" value="Polyketide_cyc2"/>
    <property type="match status" value="1"/>
</dbReference>
<dbReference type="InParanoid" id="D8SHF5"/>